<evidence type="ECO:0000256" key="1">
    <source>
        <dbReference type="SAM" id="MobiDB-lite"/>
    </source>
</evidence>
<organism evidence="2 3">
    <name type="scientific">Dunaliella salina</name>
    <name type="common">Green alga</name>
    <name type="synonym">Protococcus salinus</name>
    <dbReference type="NCBI Taxonomy" id="3046"/>
    <lineage>
        <taxon>Eukaryota</taxon>
        <taxon>Viridiplantae</taxon>
        <taxon>Chlorophyta</taxon>
        <taxon>core chlorophytes</taxon>
        <taxon>Chlorophyceae</taxon>
        <taxon>CS clade</taxon>
        <taxon>Chlamydomonadales</taxon>
        <taxon>Dunaliellaceae</taxon>
        <taxon>Dunaliella</taxon>
    </lineage>
</organism>
<accession>A0ABQ7GZD5</accession>
<reference evidence="2" key="1">
    <citation type="submission" date="2017-08" db="EMBL/GenBank/DDBJ databases">
        <authorList>
            <person name="Polle J.E."/>
            <person name="Barry K."/>
            <person name="Cushman J."/>
            <person name="Schmutz J."/>
            <person name="Tran D."/>
            <person name="Hathwaick L.T."/>
            <person name="Yim W.C."/>
            <person name="Jenkins J."/>
            <person name="Mckie-Krisberg Z.M."/>
            <person name="Prochnik S."/>
            <person name="Lindquist E."/>
            <person name="Dockter R.B."/>
            <person name="Adam C."/>
            <person name="Molina H."/>
            <person name="Bunkerborg J."/>
            <person name="Jin E."/>
            <person name="Buchheim M."/>
            <person name="Magnuson J."/>
        </authorList>
    </citation>
    <scope>NUCLEOTIDE SEQUENCE</scope>
    <source>
        <strain evidence="2">CCAP 19/18</strain>
    </source>
</reference>
<name>A0ABQ7GZD5_DUNSA</name>
<dbReference type="EMBL" id="MU069528">
    <property type="protein sequence ID" value="KAF5839956.1"/>
    <property type="molecule type" value="Genomic_DNA"/>
</dbReference>
<feature type="compositionally biased region" description="Polar residues" evidence="1">
    <location>
        <begin position="489"/>
        <end position="500"/>
    </location>
</feature>
<feature type="region of interest" description="Disordered" evidence="1">
    <location>
        <begin position="341"/>
        <end position="369"/>
    </location>
</feature>
<feature type="region of interest" description="Disordered" evidence="1">
    <location>
        <begin position="449"/>
        <end position="554"/>
    </location>
</feature>
<feature type="region of interest" description="Disordered" evidence="1">
    <location>
        <begin position="591"/>
        <end position="613"/>
    </location>
</feature>
<proteinExistence type="predicted"/>
<sequence length="864" mass="92665">MGGGAVCLNWRPFREAQRGRMDAPCDVARLKGRVRKRVTFLLSSGEGKPRARRSRLEKATHALIAGPSESQEAQGERMTMASEPEPQGQPHQRKAQAGHCSGSNSGGGSPRGPPHLFGATDEAPRPEEAPPEAHQPAVEVLPAHPSKGQHASRQSWGSHLPTKEQLDVLRQRYSKLQAKASASAKDFGALVNKTKEFRAQASLLEKDYLLAAERIRDLQLCGSTDQDSEAQHKLIQLTAAHRSMDRALRQKVAASKQMEALAPAVAQAHQLAHMEAKAIRSKAKQVLSGTERSSSQQEVSHPKASTPQQLELRQGAATLPQQELLNSACQQEPLSSACQQEPLNSACQQGPSKSAWQQEPPSPAWQQEPLKSAWQQEPLKSASTAWQQELMCPEGPDPQQAPLHTPDNKSQSQHAVNNKSQQVVLEAADSHDSSSLQPCLTPMHSLLHQAAGQQSPTQQQQQQQQQQQHQEQQQQHQEQQQQHQEQQHATQVVATHSVLHQTAGEQSPPQQQQGQQHAAQVAIPTPQHLQLLQQQQQRSQEPTGQPPGAGLVPAVTIPPASTILRPAALAFAAPSQPAYWQTNPFLPNMDAGTVKMSPARDQHSLPLPGTSSAAPSLSAPPMFAIVPGPGSTLVTPIKFLQQHEPNLSRSCPQFCESAAGCGEGFTAPKVMMPVVMPLLPHGHADVAAGVPASSRALPVVLPEQQAGLAGVAASSMASPVALPQQLTRGYAPAARAPVPYSTPLTMPDNAHHLLRHTQQPQYPGFLPGPAHSYAPQAAPAPLNAPHAAYSLLEQAQCPQQLGGPLQGVTQCSSHHQGQLHLGLHPGRDQGQLHSVPIHCFCHPNGHLHLMPATEGTAGMGGGPI</sequence>
<feature type="region of interest" description="Disordered" evidence="1">
    <location>
        <begin position="282"/>
        <end position="309"/>
    </location>
</feature>
<protein>
    <submittedName>
        <fullName evidence="2">Uncharacterized protein</fullName>
    </submittedName>
</protein>
<feature type="compositionally biased region" description="Polar residues" evidence="1">
    <location>
        <begin position="408"/>
        <end position="418"/>
    </location>
</feature>
<dbReference type="Proteomes" id="UP000815325">
    <property type="component" value="Unassembled WGS sequence"/>
</dbReference>
<comment type="caution">
    <text evidence="2">The sequence shown here is derived from an EMBL/GenBank/DDBJ whole genome shotgun (WGS) entry which is preliminary data.</text>
</comment>
<feature type="region of interest" description="Disordered" evidence="1">
    <location>
        <begin position="42"/>
        <end position="135"/>
    </location>
</feature>
<feature type="compositionally biased region" description="Low complexity" evidence="1">
    <location>
        <begin position="458"/>
        <end position="488"/>
    </location>
</feature>
<reference evidence="2" key="2">
    <citation type="submission" date="2020-06" db="EMBL/GenBank/DDBJ databases">
        <authorList>
            <consortium name="DOE Joint Genome Institute"/>
            <person name="Calhoun S."/>
            <person name="Polle J.E."/>
            <person name="Mckie-Krisberg Z."/>
            <person name="Prochnik S."/>
            <person name="Neofotis P."/>
            <person name="Yim W.C."/>
            <person name="Hathwaik L.T."/>
            <person name="Jenkins J."/>
            <person name="Molina H."/>
            <person name="Bunkenborg J."/>
            <person name="Grigoriev I.V."/>
            <person name="Barry K."/>
            <person name="Schmutz J."/>
            <person name="Jin E."/>
            <person name="Cushman J.C."/>
            <person name="Magnuson J.K."/>
        </authorList>
    </citation>
    <scope>NUCLEOTIDE SEQUENCE</scope>
    <source>
        <strain evidence="2">CCAP 19/18</strain>
    </source>
</reference>
<keyword evidence="3" id="KW-1185">Reference proteome</keyword>
<feature type="compositionally biased region" description="Low complexity" evidence="1">
    <location>
        <begin position="604"/>
        <end position="613"/>
    </location>
</feature>
<feature type="compositionally biased region" description="Polar residues" evidence="1">
    <location>
        <begin position="341"/>
        <end position="359"/>
    </location>
</feature>
<gene>
    <name evidence="2" type="ORF">DUNSADRAFT_18236</name>
</gene>
<feature type="region of interest" description="Disordered" evidence="1">
    <location>
        <begin position="391"/>
        <end position="418"/>
    </location>
</feature>
<evidence type="ECO:0000313" key="3">
    <source>
        <dbReference type="Proteomes" id="UP000815325"/>
    </source>
</evidence>
<evidence type="ECO:0000313" key="2">
    <source>
        <dbReference type="EMBL" id="KAF5839955.1"/>
    </source>
</evidence>
<dbReference type="EMBL" id="MU069528">
    <property type="protein sequence ID" value="KAF5839955.1"/>
    <property type="molecule type" value="Genomic_DNA"/>
</dbReference>
<feature type="compositionally biased region" description="Low complexity" evidence="1">
    <location>
        <begin position="501"/>
        <end position="537"/>
    </location>
</feature>
<feature type="compositionally biased region" description="Polar residues" evidence="1">
    <location>
        <begin position="287"/>
        <end position="309"/>
    </location>
</feature>